<feature type="transmembrane region" description="Helical" evidence="1">
    <location>
        <begin position="137"/>
        <end position="156"/>
    </location>
</feature>
<name>A0ABP0S295_9DINO</name>
<reference evidence="2 3" key="1">
    <citation type="submission" date="2024-02" db="EMBL/GenBank/DDBJ databases">
        <authorList>
            <person name="Chen Y."/>
            <person name="Shah S."/>
            <person name="Dougan E. K."/>
            <person name="Thang M."/>
            <person name="Chan C."/>
        </authorList>
    </citation>
    <scope>NUCLEOTIDE SEQUENCE [LARGE SCALE GENOMIC DNA]</scope>
</reference>
<feature type="transmembrane region" description="Helical" evidence="1">
    <location>
        <begin position="168"/>
        <end position="188"/>
    </location>
</feature>
<feature type="transmembrane region" description="Helical" evidence="1">
    <location>
        <begin position="329"/>
        <end position="348"/>
    </location>
</feature>
<protein>
    <recommendedName>
        <fullName evidence="4">Solute carrier family 40 protein</fullName>
    </recommendedName>
</protein>
<proteinExistence type="predicted"/>
<keyword evidence="1" id="KW-1133">Transmembrane helix</keyword>
<dbReference type="EMBL" id="CAXAMN010026894">
    <property type="protein sequence ID" value="CAK9106478.1"/>
    <property type="molecule type" value="Genomic_DNA"/>
</dbReference>
<feature type="transmembrane region" description="Helical" evidence="1">
    <location>
        <begin position="360"/>
        <end position="380"/>
    </location>
</feature>
<keyword evidence="3" id="KW-1185">Reference proteome</keyword>
<evidence type="ECO:0000256" key="1">
    <source>
        <dbReference type="SAM" id="Phobius"/>
    </source>
</evidence>
<gene>
    <name evidence="2" type="ORF">CCMP2556_LOCUS49758</name>
</gene>
<keyword evidence="1" id="KW-0472">Membrane</keyword>
<keyword evidence="1" id="KW-0812">Transmembrane</keyword>
<organism evidence="2 3">
    <name type="scientific">Durusdinium trenchii</name>
    <dbReference type="NCBI Taxonomy" id="1381693"/>
    <lineage>
        <taxon>Eukaryota</taxon>
        <taxon>Sar</taxon>
        <taxon>Alveolata</taxon>
        <taxon>Dinophyceae</taxon>
        <taxon>Suessiales</taxon>
        <taxon>Symbiodiniaceae</taxon>
        <taxon>Durusdinium</taxon>
    </lineage>
</organism>
<evidence type="ECO:0000313" key="2">
    <source>
        <dbReference type="EMBL" id="CAK9106478.1"/>
    </source>
</evidence>
<evidence type="ECO:0008006" key="4">
    <source>
        <dbReference type="Google" id="ProtNLM"/>
    </source>
</evidence>
<evidence type="ECO:0000313" key="3">
    <source>
        <dbReference type="Proteomes" id="UP001642484"/>
    </source>
</evidence>
<sequence>MSSTLSGFEVLTRTLEWELFDHIDHPVPEGKSPSDVCFPWAPWVTVIGFLGGMISLCTAPYFSCAGSSLCFLDMVCIDQTDSELKERGVYGIGGWLSVSTELRILWSPPYFSRLWCVFELAAYRTANPEGHITFQPVFVENLVLTATCFGFMAQLIDLTERQFPTISGVRAVGITVDCIILVVLIWHLQRRWRQQRSALADLAAFDMDGVSCSDAFDRAFVTSAIEGWYGGLDGFTRYVRGPVREELLERFESLHLPFSFYNAMVLPFLGLYIDYALAMQMAEGHSTKEEVASHFFSKGLPRYFCLLICVKLSFDLAHRYAHRRQTTWVDLKATVAITMIFTVMNLTTQTLAPICYDAGLGASLATASVHGLAALLVYALPHLLRRRAGASEAEPEELPAAS</sequence>
<accession>A0ABP0S295</accession>
<comment type="caution">
    <text evidence="2">The sequence shown here is derived from an EMBL/GenBank/DDBJ whole genome shotgun (WGS) entry which is preliminary data.</text>
</comment>
<feature type="transmembrane region" description="Helical" evidence="1">
    <location>
        <begin position="40"/>
        <end position="62"/>
    </location>
</feature>
<dbReference type="Proteomes" id="UP001642484">
    <property type="component" value="Unassembled WGS sequence"/>
</dbReference>